<organism evidence="1 2">
    <name type="scientific">Priestia aryabhattai</name>
    <name type="common">Bacillus aryabhattai</name>
    <dbReference type="NCBI Taxonomy" id="412384"/>
    <lineage>
        <taxon>Bacteria</taxon>
        <taxon>Bacillati</taxon>
        <taxon>Bacillota</taxon>
        <taxon>Bacilli</taxon>
        <taxon>Bacillales</taxon>
        <taxon>Bacillaceae</taxon>
        <taxon>Priestia</taxon>
    </lineage>
</organism>
<sequence length="172" mass="20244">MKFCMNFGDTNFIGVANAKEYHSFVDEDWELDQLLNHFGSEMKKGNVLVCQMTEEGIERSWNVEVKIGTESDIDTYFRKATGYINVTNHQLYLVDYDCLTMAAQFEDQLVPDENCSKYRIDIKNGMYKLELIQFYNVDKNEYTGNDRTDLLLNFIKVEHVEETVNEVFWCTY</sequence>
<dbReference type="AlphaFoldDB" id="A0A7W3N7L4"/>
<reference evidence="1" key="1">
    <citation type="submission" date="2020-08" db="EMBL/GenBank/DDBJ databases">
        <title>Functional genomics of gut bacteria from endangered species of beetles.</title>
        <authorList>
            <person name="Carlos-Shanley C."/>
        </authorList>
    </citation>
    <scope>NUCLEOTIDE SEQUENCE [LARGE SCALE GENOMIC DNA]</scope>
    <source>
        <strain evidence="1">S00060</strain>
    </source>
</reference>
<proteinExistence type="predicted"/>
<dbReference type="Proteomes" id="UP000543174">
    <property type="component" value="Unassembled WGS sequence"/>
</dbReference>
<accession>A0A7W3N7L4</accession>
<evidence type="ECO:0000313" key="1">
    <source>
        <dbReference type="EMBL" id="MBA9037902.1"/>
    </source>
</evidence>
<name>A0A7W3N7L4_PRIAR</name>
<dbReference type="EMBL" id="JACJHT010000001">
    <property type="protein sequence ID" value="MBA9037902.1"/>
    <property type="molecule type" value="Genomic_DNA"/>
</dbReference>
<protein>
    <submittedName>
        <fullName evidence="1">Uncharacterized protein</fullName>
    </submittedName>
</protein>
<comment type="caution">
    <text evidence="1">The sequence shown here is derived from an EMBL/GenBank/DDBJ whole genome shotgun (WGS) entry which is preliminary data.</text>
</comment>
<evidence type="ECO:0000313" key="2">
    <source>
        <dbReference type="Proteomes" id="UP000543174"/>
    </source>
</evidence>
<keyword evidence="2" id="KW-1185">Reference proteome</keyword>
<gene>
    <name evidence="1" type="ORF">HNP21_000991</name>
</gene>